<organism evidence="1 2">
    <name type="scientific">Mycolicibacterium hodleri</name>
    <dbReference type="NCBI Taxonomy" id="49897"/>
    <lineage>
        <taxon>Bacteria</taxon>
        <taxon>Bacillati</taxon>
        <taxon>Actinomycetota</taxon>
        <taxon>Actinomycetes</taxon>
        <taxon>Mycobacteriales</taxon>
        <taxon>Mycobacteriaceae</taxon>
        <taxon>Mycolicibacterium</taxon>
    </lineage>
</organism>
<keyword evidence="2" id="KW-1185">Reference proteome</keyword>
<dbReference type="Proteomes" id="UP000315759">
    <property type="component" value="Unassembled WGS sequence"/>
</dbReference>
<comment type="caution">
    <text evidence="1">The sequence shown here is derived from an EMBL/GenBank/DDBJ whole genome shotgun (WGS) entry which is preliminary data.</text>
</comment>
<dbReference type="AlphaFoldDB" id="A0A544W2V3"/>
<accession>A0A544W2V3</accession>
<sequence length="93" mass="10275">MTLRPDNRLADVPMTPIRCGRCESRVLVRKSSWDQTSVQWDAAAVQGCLERSLAERVAVRGRTEPFLACAALGESIVEAARQGELPVVDDVRH</sequence>
<dbReference type="RefSeq" id="WP_142552028.1">
    <property type="nucleotide sequence ID" value="NZ_VIFX01000011.1"/>
</dbReference>
<evidence type="ECO:0000313" key="1">
    <source>
        <dbReference type="EMBL" id="TQR86564.1"/>
    </source>
</evidence>
<name>A0A544W2V3_9MYCO</name>
<evidence type="ECO:0000313" key="2">
    <source>
        <dbReference type="Proteomes" id="UP000315759"/>
    </source>
</evidence>
<gene>
    <name evidence="1" type="ORF">D8S82_10405</name>
</gene>
<protein>
    <submittedName>
        <fullName evidence="1">Ferredoxin</fullName>
    </submittedName>
</protein>
<proteinExistence type="predicted"/>
<dbReference type="EMBL" id="VIFX01000011">
    <property type="protein sequence ID" value="TQR86564.1"/>
    <property type="molecule type" value="Genomic_DNA"/>
</dbReference>
<reference evidence="1 2" key="1">
    <citation type="submission" date="2018-10" db="EMBL/GenBank/DDBJ databases">
        <title>Draft genome of Mycobacterium hodleri strain B.</title>
        <authorList>
            <person name="Amande T.J."/>
            <person name="Mcgenity T.J."/>
        </authorList>
    </citation>
    <scope>NUCLEOTIDE SEQUENCE [LARGE SCALE GENOMIC DNA]</scope>
    <source>
        <strain evidence="1 2">B</strain>
    </source>
</reference>